<keyword evidence="2" id="KW-1185">Reference proteome</keyword>
<protein>
    <submittedName>
        <fullName evidence="1">Uncharacterized protein</fullName>
    </submittedName>
</protein>
<reference evidence="1 2" key="2">
    <citation type="journal article" date="2017" name="Nature">
        <title>The Apostasia genome and the evolution of orchids.</title>
        <authorList>
            <person name="Zhang G.Q."/>
            <person name="Liu K.W."/>
            <person name="Li Z."/>
            <person name="Lohaus R."/>
            <person name="Hsiao Y.Y."/>
            <person name="Niu S.C."/>
            <person name="Wang J.Y."/>
            <person name="Lin Y.C."/>
            <person name="Xu Q."/>
            <person name="Chen L.J."/>
            <person name="Yoshida K."/>
            <person name="Fujiwara S."/>
            <person name="Wang Z.W."/>
            <person name="Zhang Y.Q."/>
            <person name="Mitsuda N."/>
            <person name="Wang M."/>
            <person name="Liu G.H."/>
            <person name="Pecoraro L."/>
            <person name="Huang H.X."/>
            <person name="Xiao X.J."/>
            <person name="Lin M."/>
            <person name="Wu X.Y."/>
            <person name="Wu W.L."/>
            <person name="Chen Y.Y."/>
            <person name="Chang S.B."/>
            <person name="Sakamoto S."/>
            <person name="Ohme-Takagi M."/>
            <person name="Yagi M."/>
            <person name="Zeng S.J."/>
            <person name="Shen C.Y."/>
            <person name="Yeh C.M."/>
            <person name="Luo Y.B."/>
            <person name="Tsai W.C."/>
            <person name="Van de Peer Y."/>
            <person name="Liu Z.J."/>
        </authorList>
    </citation>
    <scope>NUCLEOTIDE SEQUENCE [LARGE SCALE GENOMIC DNA]</scope>
    <source>
        <tissue evidence="1">The whole plant</tissue>
    </source>
</reference>
<dbReference type="EMBL" id="KZ502442">
    <property type="protein sequence ID" value="PKU79491.1"/>
    <property type="molecule type" value="Genomic_DNA"/>
</dbReference>
<accession>A0A2I0WV20</accession>
<evidence type="ECO:0000313" key="2">
    <source>
        <dbReference type="Proteomes" id="UP000233837"/>
    </source>
</evidence>
<gene>
    <name evidence="1" type="ORF">MA16_Dca000837</name>
</gene>
<name>A0A2I0WV20_9ASPA</name>
<dbReference type="Proteomes" id="UP000233837">
    <property type="component" value="Unassembled WGS sequence"/>
</dbReference>
<dbReference type="AlphaFoldDB" id="A0A2I0WV20"/>
<sequence length="116" mass="13108">MRKFLHKKFDRAVETILGIYHMPLIFRDGEKRWERYFSLCERVKEVRLHIFFVNVNEPSILGAKAAKIGDVTIKGGEASMASDTDLFFFDCKVMKMSVLEASPASLGSGSHGEGQH</sequence>
<evidence type="ECO:0000313" key="1">
    <source>
        <dbReference type="EMBL" id="PKU79491.1"/>
    </source>
</evidence>
<organism evidence="1 2">
    <name type="scientific">Dendrobium catenatum</name>
    <dbReference type="NCBI Taxonomy" id="906689"/>
    <lineage>
        <taxon>Eukaryota</taxon>
        <taxon>Viridiplantae</taxon>
        <taxon>Streptophyta</taxon>
        <taxon>Embryophyta</taxon>
        <taxon>Tracheophyta</taxon>
        <taxon>Spermatophyta</taxon>
        <taxon>Magnoliopsida</taxon>
        <taxon>Liliopsida</taxon>
        <taxon>Asparagales</taxon>
        <taxon>Orchidaceae</taxon>
        <taxon>Epidendroideae</taxon>
        <taxon>Malaxideae</taxon>
        <taxon>Dendrobiinae</taxon>
        <taxon>Dendrobium</taxon>
    </lineage>
</organism>
<reference evidence="1 2" key="1">
    <citation type="journal article" date="2016" name="Sci. Rep.">
        <title>The Dendrobium catenatum Lindl. genome sequence provides insights into polysaccharide synthase, floral development and adaptive evolution.</title>
        <authorList>
            <person name="Zhang G.Q."/>
            <person name="Xu Q."/>
            <person name="Bian C."/>
            <person name="Tsai W.C."/>
            <person name="Yeh C.M."/>
            <person name="Liu K.W."/>
            <person name="Yoshida K."/>
            <person name="Zhang L.S."/>
            <person name="Chang S.B."/>
            <person name="Chen F."/>
            <person name="Shi Y."/>
            <person name="Su Y.Y."/>
            <person name="Zhang Y.Q."/>
            <person name="Chen L.J."/>
            <person name="Yin Y."/>
            <person name="Lin M."/>
            <person name="Huang H."/>
            <person name="Deng H."/>
            <person name="Wang Z.W."/>
            <person name="Zhu S.L."/>
            <person name="Zhao X."/>
            <person name="Deng C."/>
            <person name="Niu S.C."/>
            <person name="Huang J."/>
            <person name="Wang M."/>
            <person name="Liu G.H."/>
            <person name="Yang H.J."/>
            <person name="Xiao X.J."/>
            <person name="Hsiao Y.Y."/>
            <person name="Wu W.L."/>
            <person name="Chen Y.Y."/>
            <person name="Mitsuda N."/>
            <person name="Ohme-Takagi M."/>
            <person name="Luo Y.B."/>
            <person name="Van de Peer Y."/>
            <person name="Liu Z.J."/>
        </authorList>
    </citation>
    <scope>NUCLEOTIDE SEQUENCE [LARGE SCALE GENOMIC DNA]</scope>
    <source>
        <tissue evidence="1">The whole plant</tissue>
    </source>
</reference>
<proteinExistence type="predicted"/>